<dbReference type="RefSeq" id="WP_145211154.1">
    <property type="nucleotide sequence ID" value="NZ_CP036269.1"/>
</dbReference>
<reference evidence="1 2" key="1">
    <citation type="submission" date="2019-02" db="EMBL/GenBank/DDBJ databases">
        <title>Deep-cultivation of Planctomycetes and their phenomic and genomic characterization uncovers novel biology.</title>
        <authorList>
            <person name="Wiegand S."/>
            <person name="Jogler M."/>
            <person name="Boedeker C."/>
            <person name="Pinto D."/>
            <person name="Vollmers J."/>
            <person name="Rivas-Marin E."/>
            <person name="Kohn T."/>
            <person name="Peeters S.H."/>
            <person name="Heuer A."/>
            <person name="Rast P."/>
            <person name="Oberbeckmann S."/>
            <person name="Bunk B."/>
            <person name="Jeske O."/>
            <person name="Meyerdierks A."/>
            <person name="Storesund J.E."/>
            <person name="Kallscheuer N."/>
            <person name="Luecker S."/>
            <person name="Lage O.M."/>
            <person name="Pohl T."/>
            <person name="Merkel B.J."/>
            <person name="Hornburger P."/>
            <person name="Mueller R.-W."/>
            <person name="Bruemmer F."/>
            <person name="Labrenz M."/>
            <person name="Spormann A.M."/>
            <person name="Op den Camp H."/>
            <person name="Overmann J."/>
            <person name="Amann R."/>
            <person name="Jetten M.S.M."/>
            <person name="Mascher T."/>
            <person name="Medema M.H."/>
            <person name="Devos D.P."/>
            <person name="Kaster A.-K."/>
            <person name="Ovreas L."/>
            <person name="Rohde M."/>
            <person name="Galperin M.Y."/>
            <person name="Jogler C."/>
        </authorList>
    </citation>
    <scope>NUCLEOTIDE SEQUENCE [LARGE SCALE GENOMIC DNA]</scope>
    <source>
        <strain evidence="1 2">Pan241w</strain>
    </source>
</reference>
<name>A0A517RA14_9PLAN</name>
<dbReference type="KEGG" id="gaz:Pan241w_07840"/>
<gene>
    <name evidence="1" type="ORF">Pan241w_07840</name>
</gene>
<protein>
    <recommendedName>
        <fullName evidence="3">Knr4/Smi1-like domain-containing protein</fullName>
    </recommendedName>
</protein>
<accession>A0A517RA14</accession>
<proteinExistence type="predicted"/>
<dbReference type="EMBL" id="CP036269">
    <property type="protein sequence ID" value="QDT40726.1"/>
    <property type="molecule type" value="Genomic_DNA"/>
</dbReference>
<dbReference type="InterPro" id="IPR037883">
    <property type="entry name" value="Knr4/Smi1-like_sf"/>
</dbReference>
<evidence type="ECO:0000313" key="2">
    <source>
        <dbReference type="Proteomes" id="UP000317171"/>
    </source>
</evidence>
<dbReference type="AlphaFoldDB" id="A0A517RA14"/>
<evidence type="ECO:0008006" key="3">
    <source>
        <dbReference type="Google" id="ProtNLM"/>
    </source>
</evidence>
<evidence type="ECO:0000313" key="1">
    <source>
        <dbReference type="EMBL" id="QDT40726.1"/>
    </source>
</evidence>
<sequence>MDYVEALLELAPPTDVPATSLTPLDFVEVEIKLQTTIPKDYQRILEAYRSGAFDKYLWLFSPFSKNQNVNLFEHLAIENELLEESFETELCDIVLWPAPEGLIPWAGTVNGDRIYWRTINHKTQVLVRETRSLNFQIFPLSISEFLVNALIEKIDVNCFPCDLPEDPFFQYESYD</sequence>
<keyword evidence="2" id="KW-1185">Reference proteome</keyword>
<dbReference type="SUPFAM" id="SSF160631">
    <property type="entry name" value="SMI1/KNR4-like"/>
    <property type="match status" value="1"/>
</dbReference>
<dbReference type="OrthoDB" id="292231at2"/>
<dbReference type="Proteomes" id="UP000317171">
    <property type="component" value="Chromosome"/>
</dbReference>
<organism evidence="1 2">
    <name type="scientific">Gimesia alba</name>
    <dbReference type="NCBI Taxonomy" id="2527973"/>
    <lineage>
        <taxon>Bacteria</taxon>
        <taxon>Pseudomonadati</taxon>
        <taxon>Planctomycetota</taxon>
        <taxon>Planctomycetia</taxon>
        <taxon>Planctomycetales</taxon>
        <taxon>Planctomycetaceae</taxon>
        <taxon>Gimesia</taxon>
    </lineage>
</organism>